<protein>
    <submittedName>
        <fullName evidence="1">Uncharacterized protein</fullName>
    </submittedName>
</protein>
<evidence type="ECO:0000313" key="2">
    <source>
        <dbReference type="Proteomes" id="UP000221168"/>
    </source>
</evidence>
<organism evidence="1 2">
    <name type="scientific">Zhengella mangrovi</name>
    <dbReference type="NCBI Taxonomy" id="1982044"/>
    <lineage>
        <taxon>Bacteria</taxon>
        <taxon>Pseudomonadati</taxon>
        <taxon>Pseudomonadota</taxon>
        <taxon>Alphaproteobacteria</taxon>
        <taxon>Hyphomicrobiales</taxon>
        <taxon>Notoacmeibacteraceae</taxon>
        <taxon>Zhengella</taxon>
    </lineage>
</organism>
<dbReference type="Proteomes" id="UP000221168">
    <property type="component" value="Unassembled WGS sequence"/>
</dbReference>
<dbReference type="OrthoDB" id="284292at2"/>
<name>A0A2G1QHE5_9HYPH</name>
<accession>A0A2G1QHE5</accession>
<sequence>MKRLPIHVFFETDNWYSEAVARFANDEVYLACLPALEKLAAENGFAFVSESDRSEEEATPC</sequence>
<dbReference type="RefSeq" id="WP_099308500.1">
    <property type="nucleotide sequence ID" value="NZ_PDVP01000020.1"/>
</dbReference>
<gene>
    <name evidence="1" type="ORF">CSC94_21785</name>
</gene>
<reference evidence="1 2" key="1">
    <citation type="submission" date="2017-10" db="EMBL/GenBank/DDBJ databases">
        <title>Sedimentibacterium mangrovi gen. nov., sp. nov., a novel member of family Phyllobacteriacea isolated from mangrove sediment.</title>
        <authorList>
            <person name="Liao H."/>
            <person name="Tian Y."/>
        </authorList>
    </citation>
    <scope>NUCLEOTIDE SEQUENCE [LARGE SCALE GENOMIC DNA]</scope>
    <source>
        <strain evidence="1 2">X9-2-2</strain>
    </source>
</reference>
<dbReference type="EMBL" id="PDVP01000020">
    <property type="protein sequence ID" value="PHP64967.1"/>
    <property type="molecule type" value="Genomic_DNA"/>
</dbReference>
<dbReference type="AlphaFoldDB" id="A0A2G1QHE5"/>
<comment type="caution">
    <text evidence="1">The sequence shown here is derived from an EMBL/GenBank/DDBJ whole genome shotgun (WGS) entry which is preliminary data.</text>
</comment>
<proteinExistence type="predicted"/>
<keyword evidence="2" id="KW-1185">Reference proteome</keyword>
<evidence type="ECO:0000313" key="1">
    <source>
        <dbReference type="EMBL" id="PHP64967.1"/>
    </source>
</evidence>